<dbReference type="OrthoDB" id="10051381at2759"/>
<dbReference type="AlphaFoldDB" id="A0A4C1XKZ4"/>
<protein>
    <submittedName>
        <fullName evidence="1">Uncharacterized protein</fullName>
    </submittedName>
</protein>
<dbReference type="STRING" id="151549.A0A4C1XKZ4"/>
<reference evidence="1 2" key="1">
    <citation type="journal article" date="2019" name="Commun. Biol.">
        <title>The bagworm genome reveals a unique fibroin gene that provides high tensile strength.</title>
        <authorList>
            <person name="Kono N."/>
            <person name="Nakamura H."/>
            <person name="Ohtoshi R."/>
            <person name="Tomita M."/>
            <person name="Numata K."/>
            <person name="Arakawa K."/>
        </authorList>
    </citation>
    <scope>NUCLEOTIDE SEQUENCE [LARGE SCALE GENOMIC DNA]</scope>
</reference>
<gene>
    <name evidence="1" type="ORF">EVAR_82022_1</name>
</gene>
<dbReference type="Proteomes" id="UP000299102">
    <property type="component" value="Unassembled WGS sequence"/>
</dbReference>
<accession>A0A4C1XKZ4</accession>
<proteinExistence type="predicted"/>
<keyword evidence="2" id="KW-1185">Reference proteome</keyword>
<dbReference type="EMBL" id="BGZK01000876">
    <property type="protein sequence ID" value="GBP63662.1"/>
    <property type="molecule type" value="Genomic_DNA"/>
</dbReference>
<evidence type="ECO:0000313" key="1">
    <source>
        <dbReference type="EMBL" id="GBP63662.1"/>
    </source>
</evidence>
<dbReference type="PANTHER" id="PTHR45786:SF74">
    <property type="entry name" value="ATP-DEPENDENT DNA HELICASE"/>
    <property type="match status" value="1"/>
</dbReference>
<comment type="caution">
    <text evidence="1">The sequence shown here is derived from an EMBL/GenBank/DDBJ whole genome shotgun (WGS) entry which is preliminary data.</text>
</comment>
<sequence length="182" mass="20406">MPILQCVKVQRETAGLCCASGKVKLDPLLTPPQPLKTLFDGSDPDSSHFLQHILEYNNCFRMTSFGANIIREAASCRLARADCTPTGEHVRRFNAPTVNDVAAIIVGDPTKSRDIVVQRRTISCIVKRDTSFVRCVTISIIYWQGQDGYDITLKMVDPITGYQRIKSKRNELLCVSYDDSYT</sequence>
<organism evidence="1 2">
    <name type="scientific">Eumeta variegata</name>
    <name type="common">Bagworm moth</name>
    <name type="synonym">Eumeta japonica</name>
    <dbReference type="NCBI Taxonomy" id="151549"/>
    <lineage>
        <taxon>Eukaryota</taxon>
        <taxon>Metazoa</taxon>
        <taxon>Ecdysozoa</taxon>
        <taxon>Arthropoda</taxon>
        <taxon>Hexapoda</taxon>
        <taxon>Insecta</taxon>
        <taxon>Pterygota</taxon>
        <taxon>Neoptera</taxon>
        <taxon>Endopterygota</taxon>
        <taxon>Lepidoptera</taxon>
        <taxon>Glossata</taxon>
        <taxon>Ditrysia</taxon>
        <taxon>Tineoidea</taxon>
        <taxon>Psychidae</taxon>
        <taxon>Oiketicinae</taxon>
        <taxon>Eumeta</taxon>
    </lineage>
</organism>
<evidence type="ECO:0000313" key="2">
    <source>
        <dbReference type="Proteomes" id="UP000299102"/>
    </source>
</evidence>
<name>A0A4C1XKZ4_EUMVA</name>
<dbReference type="PANTHER" id="PTHR45786">
    <property type="entry name" value="DNA BINDING PROTEIN-LIKE"/>
    <property type="match status" value="1"/>
</dbReference>